<evidence type="ECO:0000313" key="2">
    <source>
        <dbReference type="EMBL" id="GMM55355.1"/>
    </source>
</evidence>
<reference evidence="2 3" key="1">
    <citation type="journal article" date="2023" name="Elife">
        <title>Identification of key yeast species and microbe-microbe interactions impacting larval growth of Drosophila in the wild.</title>
        <authorList>
            <person name="Mure A."/>
            <person name="Sugiura Y."/>
            <person name="Maeda R."/>
            <person name="Honda K."/>
            <person name="Sakurai N."/>
            <person name="Takahashi Y."/>
            <person name="Watada M."/>
            <person name="Katoh T."/>
            <person name="Gotoh A."/>
            <person name="Gotoh Y."/>
            <person name="Taniguchi I."/>
            <person name="Nakamura K."/>
            <person name="Hayashi T."/>
            <person name="Katayama T."/>
            <person name="Uemura T."/>
            <person name="Hattori Y."/>
        </authorList>
    </citation>
    <scope>NUCLEOTIDE SEQUENCE [LARGE SCALE GENOMIC DNA]</scope>
    <source>
        <strain evidence="2 3">KH-74</strain>
    </source>
</reference>
<gene>
    <name evidence="2" type="ORF">DAKH74_019710</name>
</gene>
<keyword evidence="3" id="KW-1185">Reference proteome</keyword>
<keyword evidence="1" id="KW-1133">Transmembrane helix</keyword>
<dbReference type="EMBL" id="BTGD01000005">
    <property type="protein sequence ID" value="GMM55355.1"/>
    <property type="molecule type" value="Genomic_DNA"/>
</dbReference>
<accession>A0AAV5RVA8</accession>
<feature type="transmembrane region" description="Helical" evidence="1">
    <location>
        <begin position="69"/>
        <end position="87"/>
    </location>
</feature>
<protein>
    <submittedName>
        <fullName evidence="2">Uncharacterized protein</fullName>
    </submittedName>
</protein>
<dbReference type="AlphaFoldDB" id="A0AAV5RVA8"/>
<evidence type="ECO:0000313" key="3">
    <source>
        <dbReference type="Proteomes" id="UP001377567"/>
    </source>
</evidence>
<dbReference type="Proteomes" id="UP001377567">
    <property type="component" value="Unassembled WGS sequence"/>
</dbReference>
<sequence length="140" mass="16355">MSFEQQGALLEQTYEHYVVLGLKYIIGALQLAIPFVTTFSKQNPTVFLLVVTTILLYITWKVLKNLFLILKRLVLLYLIILVVSVHLRGWDQFINSDVPYFYNTVATADNAYKFGQGVKFLLVQIKFYANYLYHYVENMQ</sequence>
<proteinExistence type="predicted"/>
<organism evidence="2 3">
    <name type="scientific">Maudiozyma humilis</name>
    <name type="common">Sour dough yeast</name>
    <name type="synonym">Kazachstania humilis</name>
    <dbReference type="NCBI Taxonomy" id="51915"/>
    <lineage>
        <taxon>Eukaryota</taxon>
        <taxon>Fungi</taxon>
        <taxon>Dikarya</taxon>
        <taxon>Ascomycota</taxon>
        <taxon>Saccharomycotina</taxon>
        <taxon>Saccharomycetes</taxon>
        <taxon>Saccharomycetales</taxon>
        <taxon>Saccharomycetaceae</taxon>
        <taxon>Maudiozyma</taxon>
    </lineage>
</organism>
<keyword evidence="1" id="KW-0812">Transmembrane</keyword>
<comment type="caution">
    <text evidence="2">The sequence shown here is derived from an EMBL/GenBank/DDBJ whole genome shotgun (WGS) entry which is preliminary data.</text>
</comment>
<feature type="transmembrane region" description="Helical" evidence="1">
    <location>
        <begin position="46"/>
        <end position="63"/>
    </location>
</feature>
<name>A0AAV5RVA8_MAUHU</name>
<keyword evidence="1" id="KW-0472">Membrane</keyword>
<evidence type="ECO:0000256" key="1">
    <source>
        <dbReference type="SAM" id="Phobius"/>
    </source>
</evidence>
<feature type="transmembrane region" description="Helical" evidence="1">
    <location>
        <begin position="20"/>
        <end position="39"/>
    </location>
</feature>